<accession>A0AAV6TPH5</accession>
<name>A0AAV6TPH5_9ARAC</name>
<evidence type="ECO:0000313" key="1">
    <source>
        <dbReference type="EMBL" id="KAG8173285.1"/>
    </source>
</evidence>
<organism evidence="1 2">
    <name type="scientific">Oedothorax gibbosus</name>
    <dbReference type="NCBI Taxonomy" id="931172"/>
    <lineage>
        <taxon>Eukaryota</taxon>
        <taxon>Metazoa</taxon>
        <taxon>Ecdysozoa</taxon>
        <taxon>Arthropoda</taxon>
        <taxon>Chelicerata</taxon>
        <taxon>Arachnida</taxon>
        <taxon>Araneae</taxon>
        <taxon>Araneomorphae</taxon>
        <taxon>Entelegynae</taxon>
        <taxon>Araneoidea</taxon>
        <taxon>Linyphiidae</taxon>
        <taxon>Erigoninae</taxon>
        <taxon>Oedothorax</taxon>
    </lineage>
</organism>
<sequence>MSKYCQFERKTPMSTKNEYIDFSGNRAPLKICSLTTAKVPAISLFENLTPDCKPVTTKSRRHTEADQSFIAMK</sequence>
<reference evidence="1 2" key="1">
    <citation type="journal article" date="2022" name="Nat. Ecol. Evol.">
        <title>A masculinizing supergene underlies an exaggerated male reproductive morph in a spider.</title>
        <authorList>
            <person name="Hendrickx F."/>
            <person name="De Corte Z."/>
            <person name="Sonet G."/>
            <person name="Van Belleghem S.M."/>
            <person name="Kostlbacher S."/>
            <person name="Vangestel C."/>
        </authorList>
    </citation>
    <scope>NUCLEOTIDE SEQUENCE [LARGE SCALE GENOMIC DNA]</scope>
    <source>
        <strain evidence="1">W744_W776</strain>
    </source>
</reference>
<keyword evidence="2" id="KW-1185">Reference proteome</keyword>
<dbReference type="AlphaFoldDB" id="A0AAV6TPH5"/>
<protein>
    <submittedName>
        <fullName evidence="1">Uncharacterized protein</fullName>
    </submittedName>
</protein>
<comment type="caution">
    <text evidence="1">The sequence shown here is derived from an EMBL/GenBank/DDBJ whole genome shotgun (WGS) entry which is preliminary data.</text>
</comment>
<evidence type="ECO:0000313" key="2">
    <source>
        <dbReference type="Proteomes" id="UP000827092"/>
    </source>
</evidence>
<proteinExistence type="predicted"/>
<dbReference type="EMBL" id="JAFNEN010001909">
    <property type="protein sequence ID" value="KAG8173285.1"/>
    <property type="molecule type" value="Genomic_DNA"/>
</dbReference>
<dbReference type="Proteomes" id="UP000827092">
    <property type="component" value="Unassembled WGS sequence"/>
</dbReference>
<gene>
    <name evidence="1" type="ORF">JTE90_009858</name>
</gene>